<accession>A0ACC1LZ77</accession>
<dbReference type="Proteomes" id="UP001139981">
    <property type="component" value="Unassembled WGS sequence"/>
</dbReference>
<proteinExistence type="predicted"/>
<sequence>MRVADRISNNGSAADTKVLNPRRVLTRAPSSDLAFLHAAQEVTQKLSQQPTTGHSGGSVARVLETRVSGGSAHRVRVDCVECDVPPRCVSASVGGWAVEHKSGGHVSIVRNGMARAAGIRGTLDVRCSWWIGEQVVGVVAVAPVADVLWIYVVDGDGDARRIEVPVPARDKIGPVVAQGSFVVYADAVTGTLGFWDLDVSGGGRTSIGVVRSGYIEGGPNDKVVDLRWVSDGVGLAATQTGAFWFDVRKEAGHQRNEAPSGWLQPGRRLVAGLSASKLLSWYWQEAVVAVAGTSFPPRSAMLCLPSPTGMAFYDIGEPTKAEAGRQHTRKFES</sequence>
<keyword evidence="2" id="KW-1185">Reference proteome</keyword>
<evidence type="ECO:0000313" key="2">
    <source>
        <dbReference type="Proteomes" id="UP001139981"/>
    </source>
</evidence>
<gene>
    <name evidence="1" type="ORF">IWW38_004198</name>
</gene>
<comment type="caution">
    <text evidence="1">The sequence shown here is derived from an EMBL/GenBank/DDBJ whole genome shotgun (WGS) entry which is preliminary data.</text>
</comment>
<protein>
    <submittedName>
        <fullName evidence="1">Uncharacterized protein</fullName>
    </submittedName>
</protein>
<feature type="non-terminal residue" evidence="1">
    <location>
        <position position="333"/>
    </location>
</feature>
<name>A0ACC1LZ77_9FUNG</name>
<organism evidence="1 2">
    <name type="scientific">Coemansia aciculifera</name>
    <dbReference type="NCBI Taxonomy" id="417176"/>
    <lineage>
        <taxon>Eukaryota</taxon>
        <taxon>Fungi</taxon>
        <taxon>Fungi incertae sedis</taxon>
        <taxon>Zoopagomycota</taxon>
        <taxon>Kickxellomycotina</taxon>
        <taxon>Kickxellomycetes</taxon>
        <taxon>Kickxellales</taxon>
        <taxon>Kickxellaceae</taxon>
        <taxon>Coemansia</taxon>
    </lineage>
</organism>
<dbReference type="EMBL" id="JANBVB010001404">
    <property type="protein sequence ID" value="KAJ2890322.1"/>
    <property type="molecule type" value="Genomic_DNA"/>
</dbReference>
<evidence type="ECO:0000313" key="1">
    <source>
        <dbReference type="EMBL" id="KAJ2890322.1"/>
    </source>
</evidence>
<reference evidence="1" key="1">
    <citation type="submission" date="2022-07" db="EMBL/GenBank/DDBJ databases">
        <title>Phylogenomic reconstructions and comparative analyses of Kickxellomycotina fungi.</title>
        <authorList>
            <person name="Reynolds N.K."/>
            <person name="Stajich J.E."/>
            <person name="Barry K."/>
            <person name="Grigoriev I.V."/>
            <person name="Crous P."/>
            <person name="Smith M.E."/>
        </authorList>
    </citation>
    <scope>NUCLEOTIDE SEQUENCE</scope>
    <source>
        <strain evidence="1">CBS 190363</strain>
    </source>
</reference>